<protein>
    <submittedName>
        <fullName evidence="3">Uncharacterized protein</fullName>
    </submittedName>
</protein>
<feature type="region of interest" description="Disordered" evidence="1">
    <location>
        <begin position="325"/>
        <end position="356"/>
    </location>
</feature>
<keyword evidence="2" id="KW-1133">Transmembrane helix</keyword>
<name>A0A5C6NFT1_9TELE</name>
<evidence type="ECO:0000313" key="4">
    <source>
        <dbReference type="Proteomes" id="UP000324091"/>
    </source>
</evidence>
<proteinExistence type="predicted"/>
<reference evidence="3 4" key="1">
    <citation type="submission" date="2019-04" db="EMBL/GenBank/DDBJ databases">
        <title>Chromosome genome assembly for Takifugu flavidus.</title>
        <authorList>
            <person name="Xiao S."/>
        </authorList>
    </citation>
    <scope>NUCLEOTIDE SEQUENCE [LARGE SCALE GENOMIC DNA]</scope>
    <source>
        <strain evidence="3">HTHZ2018</strain>
        <tissue evidence="3">Muscle</tissue>
    </source>
</reference>
<keyword evidence="2" id="KW-0812">Transmembrane</keyword>
<evidence type="ECO:0000256" key="2">
    <source>
        <dbReference type="SAM" id="Phobius"/>
    </source>
</evidence>
<keyword evidence="2" id="KW-0472">Membrane</keyword>
<organism evidence="3 4">
    <name type="scientific">Takifugu flavidus</name>
    <name type="common">sansaifugu</name>
    <dbReference type="NCBI Taxonomy" id="433684"/>
    <lineage>
        <taxon>Eukaryota</taxon>
        <taxon>Metazoa</taxon>
        <taxon>Chordata</taxon>
        <taxon>Craniata</taxon>
        <taxon>Vertebrata</taxon>
        <taxon>Euteleostomi</taxon>
        <taxon>Actinopterygii</taxon>
        <taxon>Neopterygii</taxon>
        <taxon>Teleostei</taxon>
        <taxon>Neoteleostei</taxon>
        <taxon>Acanthomorphata</taxon>
        <taxon>Eupercaria</taxon>
        <taxon>Tetraodontiformes</taxon>
        <taxon>Tetradontoidea</taxon>
        <taxon>Tetraodontidae</taxon>
        <taxon>Takifugu</taxon>
    </lineage>
</organism>
<evidence type="ECO:0000256" key="1">
    <source>
        <dbReference type="SAM" id="MobiDB-lite"/>
    </source>
</evidence>
<dbReference type="EMBL" id="RHFK02000014">
    <property type="protein sequence ID" value="TWW65519.1"/>
    <property type="molecule type" value="Genomic_DNA"/>
</dbReference>
<evidence type="ECO:0000313" key="3">
    <source>
        <dbReference type="EMBL" id="TWW65519.1"/>
    </source>
</evidence>
<feature type="transmembrane region" description="Helical" evidence="2">
    <location>
        <begin position="115"/>
        <end position="139"/>
    </location>
</feature>
<dbReference type="AlphaFoldDB" id="A0A5C6NFT1"/>
<sequence>MEQQHCGATHAPWNRWTGVAGRLRCAAAATINDKNLKVEDNTSLKLGGVTLTSAPHASAVKRLRLPARRPLAGCKVIPGLSRRQQRMRRDEMRKPVPIIGILKPRKMRMVLFDPFLFSSFTTLLLQVALILLVNLFPILTIDLVVTQFVWLSEEETTRSLSLARREPEPGLKTEDKKAKRKQASLAELSEMTWARSLRRNDMGKRNICRRRSGSSRVGTCSRSPKKGSRRLCSRHRQQNTAIWRHVAICGSQVYASCWQIRFLIKIIYFLRHGGNINLTEPPCEAAACLPQAQMALHDPSERARSCRIEEVWAAMLVMLTLGEEEEEEEEGKITPSVRPAAANIRHPRRSLPELRQSNRQFAKPTFASVVSTNQLTDELISGSAELSGGDSPPRPT</sequence>
<comment type="caution">
    <text evidence="3">The sequence shown here is derived from an EMBL/GenBank/DDBJ whole genome shotgun (WGS) entry which is preliminary data.</text>
</comment>
<accession>A0A5C6NFT1</accession>
<gene>
    <name evidence="3" type="ORF">D4764_21G0004190</name>
</gene>
<dbReference type="Proteomes" id="UP000324091">
    <property type="component" value="Chromosome 21"/>
</dbReference>
<keyword evidence="4" id="KW-1185">Reference proteome</keyword>